<sequence length="779" mass="83052">MSDELSFKVSAMNISQASETAAAVTKEKYAIDESLFDMLVDKASSNAPNDITDDTPEPMETEHALKQRLLDPTADDLEYLAKLLVNRLDEGQGEIMLEVGGCEGEFSMALIDSDVSAVTVALGKAAELSSVDAFVQLLHDSGAAAGSPSMAAGSIVGEGQRAAVRYARDITVASGSSSQKKGKAKSQASEAASAPPSSHQPQQQQVRTAYYLVRRKPSGVEHMLEVRVAVVGNVDAGKSTMLGVLTQGHLDDGRGKARVALFRHQHELDSGRTSSVGLEILGFDKISGAPVRHTTDNHRRLGWDAVCRRSSKLVSFLDLAGHEKYLKTTVFGMAGGAPDFVMLMVAANAGLTGMAREHLGLALALNIPVFVIITKIDMCPPNVLDATLKELTRVLRSSGCRKIPISVKDRASVVMAASKCINQRVCPVFQISNVTGEGVDCLQTFLNILPINCKYAAHGLAKDDSGTDVSGQARKTRNAKAGDAQDAAAAPSVQMHFDINEVFAVPFVGTVVSGIVIRGTMRPNDNVWIGPDFNGNCSSAVIKTVHRKRVEVQTAYAGQSVSMVLKKVVRSQVRKGMVLLGKLASGGAEMACPQQLSRTFEAEIVVLYHSTTITKKYQAMVHCGSVRQTARVLSIEHADSNNESLLRTGDRARVVFQFIRHPEFIAADSRLIFREGRTKGLGKVLRILDRAEERNAVFKATDGTMAFDQRSIKAHREAMRHKNAQAVASGSDKKKKKKRSAAAAAAAAASAPGPAPGPASASAAASNNSTARAPKISAS</sequence>
<gene>
    <name evidence="1" type="ORF">LPJ66_000889</name>
</gene>
<name>A0ACC1IUV1_9FUNG</name>
<dbReference type="Proteomes" id="UP001150581">
    <property type="component" value="Unassembled WGS sequence"/>
</dbReference>
<accession>A0ACC1IUV1</accession>
<reference evidence="1" key="1">
    <citation type="submission" date="2022-07" db="EMBL/GenBank/DDBJ databases">
        <title>Phylogenomic reconstructions and comparative analyses of Kickxellomycotina fungi.</title>
        <authorList>
            <person name="Reynolds N.K."/>
            <person name="Stajich J.E."/>
            <person name="Barry K."/>
            <person name="Grigoriev I.V."/>
            <person name="Crous P."/>
            <person name="Smith M.E."/>
        </authorList>
    </citation>
    <scope>NUCLEOTIDE SEQUENCE</scope>
    <source>
        <strain evidence="1">Benny 63K</strain>
    </source>
</reference>
<evidence type="ECO:0000313" key="2">
    <source>
        <dbReference type="Proteomes" id="UP001150581"/>
    </source>
</evidence>
<dbReference type="EMBL" id="JANBPG010000034">
    <property type="protein sequence ID" value="KAJ1901303.1"/>
    <property type="molecule type" value="Genomic_DNA"/>
</dbReference>
<proteinExistence type="predicted"/>
<organism evidence="1 2">
    <name type="scientific">Kickxella alabastrina</name>
    <dbReference type="NCBI Taxonomy" id="61397"/>
    <lineage>
        <taxon>Eukaryota</taxon>
        <taxon>Fungi</taxon>
        <taxon>Fungi incertae sedis</taxon>
        <taxon>Zoopagomycota</taxon>
        <taxon>Kickxellomycotina</taxon>
        <taxon>Kickxellomycetes</taxon>
        <taxon>Kickxellales</taxon>
        <taxon>Kickxellaceae</taxon>
        <taxon>Kickxella</taxon>
    </lineage>
</organism>
<keyword evidence="2" id="KW-1185">Reference proteome</keyword>
<evidence type="ECO:0000313" key="1">
    <source>
        <dbReference type="EMBL" id="KAJ1901303.1"/>
    </source>
</evidence>
<protein>
    <submittedName>
        <fullName evidence="1">Uncharacterized protein</fullName>
    </submittedName>
</protein>
<comment type="caution">
    <text evidence="1">The sequence shown here is derived from an EMBL/GenBank/DDBJ whole genome shotgun (WGS) entry which is preliminary data.</text>
</comment>